<sequence length="156" mass="17667">MKRTKIFGTLALALTMSTGIYAFGPGDDAPKKVKEAFAKKFPTVKKVKWDKENDMEWEAEFKMKGTEYSANFMEDGTWKETEHEIKNNAIPANIKTALNTEFAEYKIEEAEISETSQGSVYEFELEKGEQSMEVVIDTNGKVVKKGMIEEGDEDND</sequence>
<dbReference type="Proteomes" id="UP000199109">
    <property type="component" value="Unassembled WGS sequence"/>
</dbReference>
<accession>A0A1G7C2Q7</accession>
<evidence type="ECO:0000259" key="2">
    <source>
        <dbReference type="Pfam" id="PF11396"/>
    </source>
</evidence>
<dbReference type="STRING" id="641691.SAMN05421636_104395"/>
<organism evidence="3 4">
    <name type="scientific">Pricia antarctica</name>
    <dbReference type="NCBI Taxonomy" id="641691"/>
    <lineage>
        <taxon>Bacteria</taxon>
        <taxon>Pseudomonadati</taxon>
        <taxon>Bacteroidota</taxon>
        <taxon>Flavobacteriia</taxon>
        <taxon>Flavobacteriales</taxon>
        <taxon>Flavobacteriaceae</taxon>
        <taxon>Pricia</taxon>
    </lineage>
</organism>
<dbReference type="Pfam" id="PF11396">
    <property type="entry name" value="PepSY_like"/>
    <property type="match status" value="1"/>
</dbReference>
<dbReference type="EMBL" id="FNAO01000004">
    <property type="protein sequence ID" value="SDE33622.1"/>
    <property type="molecule type" value="Genomic_DNA"/>
</dbReference>
<name>A0A1G7C2Q7_9FLAO</name>
<evidence type="ECO:0000313" key="4">
    <source>
        <dbReference type="Proteomes" id="UP000199109"/>
    </source>
</evidence>
<keyword evidence="4" id="KW-1185">Reference proteome</keyword>
<keyword evidence="1" id="KW-0732">Signal</keyword>
<evidence type="ECO:0000313" key="3">
    <source>
        <dbReference type="EMBL" id="SDE33622.1"/>
    </source>
</evidence>
<evidence type="ECO:0000256" key="1">
    <source>
        <dbReference type="SAM" id="SignalP"/>
    </source>
</evidence>
<dbReference type="RefSeq" id="WP_245726488.1">
    <property type="nucleotide sequence ID" value="NZ_FNAO01000004.1"/>
</dbReference>
<dbReference type="AlphaFoldDB" id="A0A1G7C2Q7"/>
<dbReference type="InterPro" id="IPR021533">
    <property type="entry name" value="PepSY-like"/>
</dbReference>
<dbReference type="SUPFAM" id="SSF160574">
    <property type="entry name" value="BT0923-like"/>
    <property type="match status" value="1"/>
</dbReference>
<gene>
    <name evidence="3" type="ORF">SAMN05421636_104395</name>
</gene>
<feature type="signal peptide" evidence="1">
    <location>
        <begin position="1"/>
        <end position="22"/>
    </location>
</feature>
<dbReference type="Gene3D" id="3.10.450.360">
    <property type="match status" value="1"/>
</dbReference>
<protein>
    <submittedName>
        <fullName evidence="3">Putative beta-lactamase-inhibitor-like, PepSY-like</fullName>
    </submittedName>
</protein>
<proteinExistence type="predicted"/>
<feature type="domain" description="Putative beta-lactamase-inhibitor-like PepSY-like" evidence="2">
    <location>
        <begin position="65"/>
        <end position="143"/>
    </location>
</feature>
<feature type="chain" id="PRO_5011591544" evidence="1">
    <location>
        <begin position="23"/>
        <end position="156"/>
    </location>
</feature>
<reference evidence="3 4" key="1">
    <citation type="submission" date="2016-10" db="EMBL/GenBank/DDBJ databases">
        <authorList>
            <person name="de Groot N.N."/>
        </authorList>
    </citation>
    <scope>NUCLEOTIDE SEQUENCE [LARGE SCALE GENOMIC DNA]</scope>
    <source>
        <strain evidence="3 4">DSM 23421</strain>
    </source>
</reference>